<accession>A0A124H558</accession>
<evidence type="ECO:0000256" key="6">
    <source>
        <dbReference type="ARBA" id="ARBA00022741"/>
    </source>
</evidence>
<evidence type="ECO:0000256" key="1">
    <source>
        <dbReference type="ARBA" id="ARBA00000185"/>
    </source>
</evidence>
<dbReference type="InterPro" id="IPR013506">
    <property type="entry name" value="Topo_IIA_bsu_dom2"/>
</dbReference>
<comment type="catalytic activity">
    <reaction evidence="1">
        <text>ATP-dependent breakage, passage and rejoining of double-stranded DNA.</text>
        <dbReference type="EC" id="5.6.2.2"/>
    </reaction>
</comment>
<dbReference type="GO" id="GO:0046872">
    <property type="term" value="F:metal ion binding"/>
    <property type="evidence" value="ECO:0007669"/>
    <property type="project" value="UniProtKB-KW"/>
</dbReference>
<dbReference type="FunFam" id="3.30.230.10:FF:000043">
    <property type="entry name" value="DNA topoisomerase (ATP-hydrolyzing)"/>
    <property type="match status" value="1"/>
</dbReference>
<dbReference type="Proteomes" id="UP000265765">
    <property type="component" value="Chromosome"/>
</dbReference>
<dbReference type="GO" id="GO:0005524">
    <property type="term" value="F:ATP binding"/>
    <property type="evidence" value="ECO:0007669"/>
    <property type="project" value="UniProtKB-KW"/>
</dbReference>
<dbReference type="PROSITE" id="PS00177">
    <property type="entry name" value="TOPOISOMERASE_II"/>
    <property type="match status" value="1"/>
</dbReference>
<evidence type="ECO:0000256" key="7">
    <source>
        <dbReference type="ARBA" id="ARBA00022840"/>
    </source>
</evidence>
<dbReference type="Pfam" id="PF01751">
    <property type="entry name" value="Toprim"/>
    <property type="match status" value="1"/>
</dbReference>
<protein>
    <recommendedName>
        <fullName evidence="4">DNA topoisomerase (ATP-hydrolyzing)</fullName>
        <ecNumber evidence="4">5.6.2.2</ecNumber>
    </recommendedName>
</protein>
<evidence type="ECO:0000313" key="13">
    <source>
        <dbReference type="EMBL" id="AYC37998.1"/>
    </source>
</evidence>
<dbReference type="PRINTS" id="PR01159">
    <property type="entry name" value="DNAGYRASEB"/>
</dbReference>
<dbReference type="Gene3D" id="3.30.230.10">
    <property type="match status" value="1"/>
</dbReference>
<dbReference type="GeneID" id="91281159"/>
<dbReference type="Gene3D" id="3.40.50.670">
    <property type="match status" value="1"/>
</dbReference>
<dbReference type="Proteomes" id="UP000054375">
    <property type="component" value="Unassembled WGS sequence"/>
</dbReference>
<dbReference type="RefSeq" id="WP_062022555.1">
    <property type="nucleotide sequence ID" value="NZ_CP032427.1"/>
</dbReference>
<dbReference type="CDD" id="cd00822">
    <property type="entry name" value="TopoII_Trans_DNA_gyrase"/>
    <property type="match status" value="1"/>
</dbReference>
<keyword evidence="6" id="KW-0547">Nucleotide-binding</keyword>
<dbReference type="SMART" id="SM00433">
    <property type="entry name" value="TOP2c"/>
    <property type="match status" value="1"/>
</dbReference>
<comment type="similarity">
    <text evidence="3">Belongs to the type II topoisomerase GyrB family.</text>
</comment>
<keyword evidence="8" id="KW-0460">Magnesium</keyword>
<keyword evidence="11 14" id="KW-0413">Isomerase</keyword>
<reference evidence="14 15" key="1">
    <citation type="submission" date="2015-10" db="EMBL/GenBank/DDBJ databases">
        <title>Draft genome sequence of Streptomyces griseorubiginosus DSM 40469, type strain for the species Streptomyces griseorubiginosus.</title>
        <authorList>
            <person name="Ruckert C."/>
            <person name="Winkler A."/>
            <person name="Kalinowski J."/>
            <person name="Kampfer P."/>
            <person name="Glaeser S."/>
        </authorList>
    </citation>
    <scope>NUCLEOTIDE SEQUENCE [LARGE SCALE GENOMIC DNA]</scope>
    <source>
        <strain evidence="14 15">DSM 40469</strain>
    </source>
</reference>
<accession>A0A101S2I2</accession>
<dbReference type="FunFam" id="3.30.565.10:FF:000088">
    <property type="entry name" value="DNA topoisomerase (ATP-hydrolyzing)"/>
    <property type="match status" value="1"/>
</dbReference>
<dbReference type="OrthoDB" id="9802808at2"/>
<evidence type="ECO:0000256" key="4">
    <source>
        <dbReference type="ARBA" id="ARBA00012895"/>
    </source>
</evidence>
<dbReference type="GO" id="GO:0006265">
    <property type="term" value="P:DNA topological change"/>
    <property type="evidence" value="ECO:0007669"/>
    <property type="project" value="InterPro"/>
</dbReference>
<evidence type="ECO:0000259" key="12">
    <source>
        <dbReference type="PROSITE" id="PS50880"/>
    </source>
</evidence>
<dbReference type="Pfam" id="PF00204">
    <property type="entry name" value="DNA_gyraseB"/>
    <property type="match status" value="1"/>
</dbReference>
<dbReference type="EC" id="5.6.2.2" evidence="4"/>
<dbReference type="InterPro" id="IPR003594">
    <property type="entry name" value="HATPase_dom"/>
</dbReference>
<dbReference type="SUPFAM" id="SSF54211">
    <property type="entry name" value="Ribosomal protein S5 domain 2-like"/>
    <property type="match status" value="1"/>
</dbReference>
<evidence type="ECO:0000256" key="11">
    <source>
        <dbReference type="ARBA" id="ARBA00023235"/>
    </source>
</evidence>
<dbReference type="GO" id="GO:0003677">
    <property type="term" value="F:DNA binding"/>
    <property type="evidence" value="ECO:0007669"/>
    <property type="project" value="UniProtKB-KW"/>
</dbReference>
<evidence type="ECO:0000256" key="5">
    <source>
        <dbReference type="ARBA" id="ARBA00022723"/>
    </source>
</evidence>
<dbReference type="PANTHER" id="PTHR45866">
    <property type="entry name" value="DNA GYRASE/TOPOISOMERASE SUBUNIT B"/>
    <property type="match status" value="1"/>
</dbReference>
<keyword evidence="5" id="KW-0479">Metal-binding</keyword>
<dbReference type="PROSITE" id="PS50880">
    <property type="entry name" value="TOPRIM"/>
    <property type="match status" value="1"/>
</dbReference>
<dbReference type="PANTHER" id="PTHR45866:SF1">
    <property type="entry name" value="DNA GYRASE SUBUNIT B, MITOCHONDRIAL"/>
    <property type="match status" value="1"/>
</dbReference>
<dbReference type="Pfam" id="PF02518">
    <property type="entry name" value="HATPase_c"/>
    <property type="match status" value="1"/>
</dbReference>
<dbReference type="AlphaFoldDB" id="A0A124H558"/>
<dbReference type="KEGG" id="sge:DWG14_02217"/>
<keyword evidence="15" id="KW-1185">Reference proteome</keyword>
<dbReference type="InterPro" id="IPR013759">
    <property type="entry name" value="Topo_IIA_B_C"/>
</dbReference>
<keyword evidence="10" id="KW-0238">DNA-binding</keyword>
<evidence type="ECO:0000256" key="9">
    <source>
        <dbReference type="ARBA" id="ARBA00023029"/>
    </source>
</evidence>
<dbReference type="SMART" id="SM00387">
    <property type="entry name" value="HATPase_c"/>
    <property type="match status" value="1"/>
</dbReference>
<reference evidence="13 16" key="2">
    <citation type="submission" date="2018-09" db="EMBL/GenBank/DDBJ databases">
        <title>Production of Trimethoprim by Streptomyces sp. 3E-1.</title>
        <authorList>
            <person name="Kang H.J."/>
            <person name="Kim S.B."/>
        </authorList>
    </citation>
    <scope>NUCLEOTIDE SEQUENCE [LARGE SCALE GENOMIC DNA]</scope>
    <source>
        <strain evidence="13 16">3E-1</strain>
    </source>
</reference>
<dbReference type="InterPro" id="IPR020568">
    <property type="entry name" value="Ribosomal_Su5_D2-typ_SF"/>
</dbReference>
<evidence type="ECO:0000256" key="10">
    <source>
        <dbReference type="ARBA" id="ARBA00023125"/>
    </source>
</evidence>
<dbReference type="Gene3D" id="3.30.565.10">
    <property type="entry name" value="Histidine kinase-like ATPase, C-terminal domain"/>
    <property type="match status" value="1"/>
</dbReference>
<evidence type="ECO:0000256" key="3">
    <source>
        <dbReference type="ARBA" id="ARBA00010708"/>
    </source>
</evidence>
<sequence length="707" mass="77194">MTAETSVPSTALLAGADRDGSNYTARHLLVLEGLEAVRKRPGMYIGSTDSRGLMHCLWEIIDNSVDEALGGYCDHIEVILHDDASVEVRDNGRGIPVDVEPKTGLSGVEVVMTKLHAGGKFGGGSYAASGGLHGVGASVVNALSARLDVEVDRGGHTHAISFRRGVPGAFAATGPDAKFDATSGLRKTKKIPKTRTGTRVRYWADRQIFLKDAKLSLENLHQRARQTAFLVPGLTIVVRDEFGLGEGGSKGEESFRFDGGISEFCEYLATDKPVNDVLRFSGQGTFRETVPVLDEHGQMTPTQVTRELDVDVAMRWGTGYDTTLKSFVNIIATPKGGTHVAGFETAVTSTMNEVLRAKKLLRVAEDDIVKDDALEGLTAVVTVRLAEPQFEGQTKEVLGTSAARRIVNTVISRELKAFLTSTKRDAAAQARVVMEKAVAAARTRIAARQHKDAQRRKTALESSTLPAKLADCRSDDVDRSELFIVEGDSALGTAKLARNSEFQALLPIRGKILNVQKSSVTDMLKNVECGAIIQVIGAGSGRTFDIDAARYGKIIMMTDADVDGSHIRCLLLTLFQRYMRPMVEAGRVFAAVPPLHRIELVQPKKGQDKYVYTYSDRELREKLLEFQSKGVRYKDAIQRYKGLGEMDADQLAETTMDPRHRTLRRINLADLEAAEQVFDLLMGNDVAPRKEFISGSAATLDRSRIDA</sequence>
<dbReference type="InterPro" id="IPR013760">
    <property type="entry name" value="Topo_IIA-like_dom_sf"/>
</dbReference>
<dbReference type="InterPro" id="IPR018522">
    <property type="entry name" value="TopoIIA_CS"/>
</dbReference>
<dbReference type="InterPro" id="IPR036890">
    <property type="entry name" value="HATPase_C_sf"/>
</dbReference>
<evidence type="ECO:0000256" key="8">
    <source>
        <dbReference type="ARBA" id="ARBA00022842"/>
    </source>
</evidence>
<evidence type="ECO:0000256" key="2">
    <source>
        <dbReference type="ARBA" id="ARBA00001946"/>
    </source>
</evidence>
<evidence type="ECO:0000313" key="14">
    <source>
        <dbReference type="EMBL" id="KUN66279.1"/>
    </source>
</evidence>
<keyword evidence="9" id="KW-0799">Topoisomerase</keyword>
<dbReference type="InterPro" id="IPR006171">
    <property type="entry name" value="TOPRIM_dom"/>
</dbReference>
<organism evidence="14 15">
    <name type="scientific">Streptomyces griseorubiginosus</name>
    <dbReference type="NCBI Taxonomy" id="67304"/>
    <lineage>
        <taxon>Bacteria</taxon>
        <taxon>Bacillati</taxon>
        <taxon>Actinomycetota</taxon>
        <taxon>Actinomycetes</taxon>
        <taxon>Kitasatosporales</taxon>
        <taxon>Streptomycetaceae</taxon>
        <taxon>Streptomyces</taxon>
    </lineage>
</organism>
<dbReference type="InterPro" id="IPR002288">
    <property type="entry name" value="DNA_gyrase_B_C"/>
</dbReference>
<dbReference type="GO" id="GO:0034335">
    <property type="term" value="F:DNA negative supercoiling activity"/>
    <property type="evidence" value="ECO:0007669"/>
    <property type="project" value="UniProtKB-ARBA"/>
</dbReference>
<dbReference type="EMBL" id="LMWV01000015">
    <property type="protein sequence ID" value="KUN66279.1"/>
    <property type="molecule type" value="Genomic_DNA"/>
</dbReference>
<dbReference type="SUPFAM" id="SSF55874">
    <property type="entry name" value="ATPase domain of HSP90 chaperone/DNA topoisomerase II/histidine kinase"/>
    <property type="match status" value="1"/>
</dbReference>
<dbReference type="SUPFAM" id="SSF56719">
    <property type="entry name" value="Type II DNA topoisomerase"/>
    <property type="match status" value="1"/>
</dbReference>
<dbReference type="CDD" id="cd16928">
    <property type="entry name" value="HATPase_GyrB-like"/>
    <property type="match status" value="1"/>
</dbReference>
<dbReference type="InterPro" id="IPR000565">
    <property type="entry name" value="Topo_IIA_B"/>
</dbReference>
<dbReference type="NCBIfam" id="NF004189">
    <property type="entry name" value="PRK05644.1"/>
    <property type="match status" value="1"/>
</dbReference>
<dbReference type="PRINTS" id="PR00418">
    <property type="entry name" value="TPI2FAMILY"/>
</dbReference>
<evidence type="ECO:0000313" key="15">
    <source>
        <dbReference type="Proteomes" id="UP000054375"/>
    </source>
</evidence>
<comment type="cofactor">
    <cofactor evidence="2">
        <name>Mg(2+)</name>
        <dbReference type="ChEBI" id="CHEBI:18420"/>
    </cofactor>
</comment>
<gene>
    <name evidence="13" type="primary">gyrB</name>
    <name evidence="14" type="ORF">AQJ54_18140</name>
    <name evidence="13" type="ORF">DWG14_02217</name>
</gene>
<dbReference type="InterPro" id="IPR014721">
    <property type="entry name" value="Ribsml_uS5_D2-typ_fold_subgr"/>
</dbReference>
<dbReference type="EMBL" id="CP032427">
    <property type="protein sequence ID" value="AYC37998.1"/>
    <property type="molecule type" value="Genomic_DNA"/>
</dbReference>
<feature type="domain" description="Toprim" evidence="12">
    <location>
        <begin position="480"/>
        <end position="594"/>
    </location>
</feature>
<proteinExistence type="inferred from homology"/>
<dbReference type="FunFam" id="3.40.50.670:FF:000002">
    <property type="entry name" value="DNA gyrase subunit B"/>
    <property type="match status" value="1"/>
</dbReference>
<name>A0A124H558_9ACTN</name>
<keyword evidence="7" id="KW-0067">ATP-binding</keyword>
<dbReference type="InterPro" id="IPR001241">
    <property type="entry name" value="Topo_IIA"/>
</dbReference>
<evidence type="ECO:0000313" key="16">
    <source>
        <dbReference type="Proteomes" id="UP000265765"/>
    </source>
</evidence>
<dbReference type="Pfam" id="PF00986">
    <property type="entry name" value="DNA_gyraseB_C"/>
    <property type="match status" value="1"/>
</dbReference>